<feature type="transmembrane region" description="Helical" evidence="8">
    <location>
        <begin position="219"/>
        <end position="239"/>
    </location>
</feature>
<keyword evidence="5 8" id="KW-0472">Membrane</keyword>
<sequence>LLSLVGIFGNTMIIVVLAHHGFKDTTSTMMRSLAVSDLIYFLTDSFYNVGCIALMFDRALGQTLNVINGMYFFYWNQMSLTVSLCTVAVIAVEKAIAVYFPFHVSRLFTPLRIKIILVLIYVCNFSDMIIWAFTHNMIYLTNLSNNETFFTLVLSEFHQNNYELVLFLSTVIFSHLLYTVPLAIVVLCSAMISFKMIRISKSALTASKSRPQNIKGFKVIKLLLAVSIVTLIVCLPTAIVEMYVRYGPDGRDISNSFVYLTQLITTLLYQIVGAANFFLYLTMNTKFARSCKTILCCV</sequence>
<gene>
    <name evidence="10" type="ORF">GSLYS_00005643001</name>
</gene>
<dbReference type="SUPFAM" id="SSF81321">
    <property type="entry name" value="Family A G protein-coupled receptor-like"/>
    <property type="match status" value="1"/>
</dbReference>
<keyword evidence="2 8" id="KW-0812">Transmembrane</keyword>
<feature type="transmembrane region" description="Helical" evidence="8">
    <location>
        <begin position="34"/>
        <end position="56"/>
    </location>
</feature>
<dbReference type="GO" id="GO:0005886">
    <property type="term" value="C:plasma membrane"/>
    <property type="evidence" value="ECO:0007669"/>
    <property type="project" value="TreeGrafter"/>
</dbReference>
<protein>
    <recommendedName>
        <fullName evidence="9">G-protein coupled receptors family 1 profile domain-containing protein</fullName>
    </recommendedName>
</protein>
<dbReference type="PRINTS" id="PR00237">
    <property type="entry name" value="GPCRRHODOPSN"/>
</dbReference>
<evidence type="ECO:0000256" key="8">
    <source>
        <dbReference type="SAM" id="Phobius"/>
    </source>
</evidence>
<feature type="domain" description="G-protein coupled receptors family 1 profile" evidence="9">
    <location>
        <begin position="9"/>
        <end position="280"/>
    </location>
</feature>
<keyword evidence="4" id="KW-0297">G-protein coupled receptor</keyword>
<dbReference type="PANTHER" id="PTHR45695">
    <property type="entry name" value="LEUCOKININ RECEPTOR-RELATED"/>
    <property type="match status" value="1"/>
</dbReference>
<name>A0AAV2HE42_LYMST</name>
<evidence type="ECO:0000256" key="3">
    <source>
        <dbReference type="ARBA" id="ARBA00022989"/>
    </source>
</evidence>
<organism evidence="10 11">
    <name type="scientific">Lymnaea stagnalis</name>
    <name type="common">Great pond snail</name>
    <name type="synonym">Helix stagnalis</name>
    <dbReference type="NCBI Taxonomy" id="6523"/>
    <lineage>
        <taxon>Eukaryota</taxon>
        <taxon>Metazoa</taxon>
        <taxon>Spiralia</taxon>
        <taxon>Lophotrochozoa</taxon>
        <taxon>Mollusca</taxon>
        <taxon>Gastropoda</taxon>
        <taxon>Heterobranchia</taxon>
        <taxon>Euthyneura</taxon>
        <taxon>Panpulmonata</taxon>
        <taxon>Hygrophila</taxon>
        <taxon>Lymnaeoidea</taxon>
        <taxon>Lymnaeidae</taxon>
        <taxon>Lymnaea</taxon>
    </lineage>
</organism>
<evidence type="ECO:0000259" key="9">
    <source>
        <dbReference type="PROSITE" id="PS50262"/>
    </source>
</evidence>
<evidence type="ECO:0000256" key="7">
    <source>
        <dbReference type="ARBA" id="ARBA00023224"/>
    </source>
</evidence>
<dbReference type="Proteomes" id="UP001497497">
    <property type="component" value="Unassembled WGS sequence"/>
</dbReference>
<reference evidence="10 11" key="1">
    <citation type="submission" date="2024-04" db="EMBL/GenBank/DDBJ databases">
        <authorList>
            <consortium name="Genoscope - CEA"/>
            <person name="William W."/>
        </authorList>
    </citation>
    <scope>NUCLEOTIDE SEQUENCE [LARGE SCALE GENOMIC DNA]</scope>
</reference>
<evidence type="ECO:0000313" key="10">
    <source>
        <dbReference type="EMBL" id="CAL1531548.1"/>
    </source>
</evidence>
<comment type="subcellular location">
    <subcellularLocation>
        <location evidence="1">Membrane</location>
        <topology evidence="1">Multi-pass membrane protein</topology>
    </subcellularLocation>
</comment>
<dbReference type="PROSITE" id="PS50262">
    <property type="entry name" value="G_PROTEIN_RECEP_F1_2"/>
    <property type="match status" value="1"/>
</dbReference>
<feature type="non-terminal residue" evidence="10">
    <location>
        <position position="1"/>
    </location>
</feature>
<evidence type="ECO:0000256" key="2">
    <source>
        <dbReference type="ARBA" id="ARBA00022692"/>
    </source>
</evidence>
<dbReference type="Pfam" id="PF00001">
    <property type="entry name" value="7tm_1"/>
    <property type="match status" value="1"/>
</dbReference>
<evidence type="ECO:0000256" key="5">
    <source>
        <dbReference type="ARBA" id="ARBA00023136"/>
    </source>
</evidence>
<feature type="transmembrane region" description="Helical" evidence="8">
    <location>
        <begin position="164"/>
        <end position="192"/>
    </location>
</feature>
<keyword evidence="3 8" id="KW-1133">Transmembrane helix</keyword>
<evidence type="ECO:0000256" key="4">
    <source>
        <dbReference type="ARBA" id="ARBA00023040"/>
    </source>
</evidence>
<evidence type="ECO:0000256" key="6">
    <source>
        <dbReference type="ARBA" id="ARBA00023170"/>
    </source>
</evidence>
<dbReference type="PANTHER" id="PTHR45695:SF9">
    <property type="entry name" value="LEUCOKININ RECEPTOR"/>
    <property type="match status" value="1"/>
</dbReference>
<dbReference type="EMBL" id="CAXITT010000092">
    <property type="protein sequence ID" value="CAL1531548.1"/>
    <property type="molecule type" value="Genomic_DNA"/>
</dbReference>
<proteinExistence type="predicted"/>
<dbReference type="GO" id="GO:0004930">
    <property type="term" value="F:G protein-coupled receptor activity"/>
    <property type="evidence" value="ECO:0007669"/>
    <property type="project" value="UniProtKB-KW"/>
</dbReference>
<evidence type="ECO:0000256" key="1">
    <source>
        <dbReference type="ARBA" id="ARBA00004141"/>
    </source>
</evidence>
<feature type="transmembrane region" description="Helical" evidence="8">
    <location>
        <begin position="6"/>
        <end position="22"/>
    </location>
</feature>
<keyword evidence="11" id="KW-1185">Reference proteome</keyword>
<feature type="transmembrane region" description="Helical" evidence="8">
    <location>
        <begin position="71"/>
        <end position="92"/>
    </location>
</feature>
<dbReference type="InterPro" id="IPR017452">
    <property type="entry name" value="GPCR_Rhodpsn_7TM"/>
</dbReference>
<comment type="caution">
    <text evidence="10">The sequence shown here is derived from an EMBL/GenBank/DDBJ whole genome shotgun (WGS) entry which is preliminary data.</text>
</comment>
<dbReference type="InterPro" id="IPR000276">
    <property type="entry name" value="GPCR_Rhodpsn"/>
</dbReference>
<feature type="transmembrane region" description="Helical" evidence="8">
    <location>
        <begin position="259"/>
        <end position="282"/>
    </location>
</feature>
<evidence type="ECO:0000313" key="11">
    <source>
        <dbReference type="Proteomes" id="UP001497497"/>
    </source>
</evidence>
<dbReference type="AlphaFoldDB" id="A0AAV2HE42"/>
<keyword evidence="7" id="KW-0807">Transducer</keyword>
<keyword evidence="6" id="KW-0675">Receptor</keyword>
<dbReference type="Gene3D" id="1.20.1070.10">
    <property type="entry name" value="Rhodopsin 7-helix transmembrane proteins"/>
    <property type="match status" value="1"/>
</dbReference>
<accession>A0AAV2HE42</accession>
<feature type="transmembrane region" description="Helical" evidence="8">
    <location>
        <begin position="113"/>
        <end position="133"/>
    </location>
</feature>